<protein>
    <submittedName>
        <fullName evidence="2">Uncharacterized protein</fullName>
    </submittedName>
</protein>
<keyword evidence="1" id="KW-1133">Transmembrane helix</keyword>
<sequence>MSFLDKVTAFLPLGKKEQDLEYFFAINIGTESLTAALWTVESRQLKILSTASESYSSNDEIIAVSDKLLDQVLGLKEIEPQKILFGVPASWLSDDNLKDEYLKILRSFVKELELTPMAYVSTSNALIHFLEKQEGIPTTAILVGFQKLHLTVTIVRAGKLDGVKVIKRGENSGTDIEKALLTFTDIETLPSKILIYGPSAGGLKSQLSSFTWMSKLSFLHLPKIDELGQDLEIKSICLAGGSEINGNISYSDHEVEKYIEKVAIEETGVEVNTNKEQVLETGDNFGFVVGDIDKGEPIVVNPEEHSLEIDDFEKDLEQPVSIETEHKQKFNLKRLIPIGVAGVAVLLALVYLLLVKADVKIFVEPKIIEKDAQVVADPNQKTVDESSKIIPGQMAEIEVSGSAKDTASGKRQIGDPAKGTVVIINNTAQGQNFSAGTTLISSGGIKFKLDNTASVSATLSDSASKSTVTTQVTAVVIGADGNIPSETKLTIGNFKADQFVGKTQGNFSGGTSKDVTVVSSEDQQKLLAKLSSDLRQQAQQKLQEKYPNKKILKEALLESIARKSYSKNINDQASEFSLNMTISYKGTAFDDTDLRTIVSKLVNLQAPEGFTLDLSATETQADVSKLEKDGKLIFLAKFKAKFLPKIDTDKIKNQIKFKTPDQVTDILKSMDNILGSEISLTPNLPKPLSRLPLLIKNIKIEIGVK</sequence>
<name>A0A1F5MHB5_9BACT</name>
<evidence type="ECO:0000313" key="2">
    <source>
        <dbReference type="EMBL" id="OGE64753.1"/>
    </source>
</evidence>
<evidence type="ECO:0000256" key="1">
    <source>
        <dbReference type="SAM" id="Phobius"/>
    </source>
</evidence>
<comment type="caution">
    <text evidence="2">The sequence shown here is derived from an EMBL/GenBank/DDBJ whole genome shotgun (WGS) entry which is preliminary data.</text>
</comment>
<organism evidence="2 3">
    <name type="scientific">Candidatus Daviesbacteria bacterium RIFCSPLOWO2_02_FULL_36_7</name>
    <dbReference type="NCBI Taxonomy" id="1797792"/>
    <lineage>
        <taxon>Bacteria</taxon>
        <taxon>Candidatus Daviesiibacteriota</taxon>
    </lineage>
</organism>
<gene>
    <name evidence="2" type="ORF">A3I48_03885</name>
</gene>
<proteinExistence type="predicted"/>
<dbReference type="Proteomes" id="UP000178859">
    <property type="component" value="Unassembled WGS sequence"/>
</dbReference>
<evidence type="ECO:0000313" key="3">
    <source>
        <dbReference type="Proteomes" id="UP000178859"/>
    </source>
</evidence>
<keyword evidence="1" id="KW-0812">Transmembrane</keyword>
<reference evidence="2 3" key="1">
    <citation type="journal article" date="2016" name="Nat. Commun.">
        <title>Thousands of microbial genomes shed light on interconnected biogeochemical processes in an aquifer system.</title>
        <authorList>
            <person name="Anantharaman K."/>
            <person name="Brown C.T."/>
            <person name="Hug L.A."/>
            <person name="Sharon I."/>
            <person name="Castelle C.J."/>
            <person name="Probst A.J."/>
            <person name="Thomas B.C."/>
            <person name="Singh A."/>
            <person name="Wilkins M.J."/>
            <person name="Karaoz U."/>
            <person name="Brodie E.L."/>
            <person name="Williams K.H."/>
            <person name="Hubbard S.S."/>
            <person name="Banfield J.F."/>
        </authorList>
    </citation>
    <scope>NUCLEOTIDE SEQUENCE [LARGE SCALE GENOMIC DNA]</scope>
</reference>
<keyword evidence="1" id="KW-0472">Membrane</keyword>
<accession>A0A1F5MHB5</accession>
<dbReference type="AlphaFoldDB" id="A0A1F5MHB5"/>
<dbReference type="EMBL" id="MFDT01000044">
    <property type="protein sequence ID" value="OGE64753.1"/>
    <property type="molecule type" value="Genomic_DNA"/>
</dbReference>
<feature type="transmembrane region" description="Helical" evidence="1">
    <location>
        <begin position="335"/>
        <end position="354"/>
    </location>
</feature>